<feature type="transmembrane region" description="Helical" evidence="7">
    <location>
        <begin position="83"/>
        <end position="100"/>
    </location>
</feature>
<dbReference type="InterPro" id="IPR032808">
    <property type="entry name" value="DoxX"/>
</dbReference>
<evidence type="ECO:0000256" key="1">
    <source>
        <dbReference type="ARBA" id="ARBA00004651"/>
    </source>
</evidence>
<sequence length="140" mass="15238">MKAILKKILVGDANIDVALLALRVMAAVALLKAHGLPKLLNIQDAMAHIPDPLGFGSTFSTYYAIFANVFCALFVAFGFFTRVSALFIISLTLTGLFVVHLTDPANLQDTPLIYSIVFGFIAYVGAGKYSIDYKIFKSQK</sequence>
<feature type="transmembrane region" description="Helical" evidence="7">
    <location>
        <begin position="12"/>
        <end position="33"/>
    </location>
</feature>
<dbReference type="OrthoDB" id="9813193at2"/>
<organism evidence="8 9">
    <name type="scientific">Croceitalea dokdonensis DOKDO 023</name>
    <dbReference type="NCBI Taxonomy" id="1300341"/>
    <lineage>
        <taxon>Bacteria</taxon>
        <taxon>Pseudomonadati</taxon>
        <taxon>Bacteroidota</taxon>
        <taxon>Flavobacteriia</taxon>
        <taxon>Flavobacteriales</taxon>
        <taxon>Flavobacteriaceae</taxon>
        <taxon>Croceitalea</taxon>
    </lineage>
</organism>
<evidence type="ECO:0000256" key="3">
    <source>
        <dbReference type="ARBA" id="ARBA00022475"/>
    </source>
</evidence>
<dbReference type="PANTHER" id="PTHR33452:SF1">
    <property type="entry name" value="INNER MEMBRANE PROTEIN YPHA-RELATED"/>
    <property type="match status" value="1"/>
</dbReference>
<feature type="transmembrane region" description="Helical" evidence="7">
    <location>
        <begin position="53"/>
        <end position="76"/>
    </location>
</feature>
<comment type="similarity">
    <text evidence="2">Belongs to the DoxX family.</text>
</comment>
<dbReference type="Proteomes" id="UP000050280">
    <property type="component" value="Unassembled WGS sequence"/>
</dbReference>
<proteinExistence type="inferred from homology"/>
<comment type="caution">
    <text evidence="8">The sequence shown here is derived from an EMBL/GenBank/DDBJ whole genome shotgun (WGS) entry which is preliminary data.</text>
</comment>
<evidence type="ECO:0000256" key="4">
    <source>
        <dbReference type="ARBA" id="ARBA00022692"/>
    </source>
</evidence>
<comment type="subcellular location">
    <subcellularLocation>
        <location evidence="1">Cell membrane</location>
        <topology evidence="1">Multi-pass membrane protein</topology>
    </subcellularLocation>
</comment>
<dbReference type="RefSeq" id="WP_054559550.1">
    <property type="nucleotide sequence ID" value="NZ_LDJX01000005.1"/>
</dbReference>
<feature type="transmembrane region" description="Helical" evidence="7">
    <location>
        <begin position="112"/>
        <end position="131"/>
    </location>
</feature>
<keyword evidence="3" id="KW-1003">Cell membrane</keyword>
<evidence type="ECO:0000256" key="7">
    <source>
        <dbReference type="SAM" id="Phobius"/>
    </source>
</evidence>
<accession>A0A0P7ATL3</accession>
<dbReference type="PANTHER" id="PTHR33452">
    <property type="entry name" value="OXIDOREDUCTASE CATD-RELATED"/>
    <property type="match status" value="1"/>
</dbReference>
<keyword evidence="4 7" id="KW-0812">Transmembrane</keyword>
<keyword evidence="9" id="KW-1185">Reference proteome</keyword>
<evidence type="ECO:0000313" key="8">
    <source>
        <dbReference type="EMBL" id="KPM31224.1"/>
    </source>
</evidence>
<dbReference type="InterPro" id="IPR051907">
    <property type="entry name" value="DoxX-like_oxidoreductase"/>
</dbReference>
<reference evidence="8 9" key="1">
    <citation type="submission" date="2015-09" db="EMBL/GenBank/DDBJ databases">
        <title>Genome sequence of the marine flavobacterium Croceitalea dokdonensis DOKDO 023 that contains proton- and sodium-pumping rhodopsins.</title>
        <authorList>
            <person name="Kwon S.-K."/>
            <person name="Lee H.K."/>
            <person name="Kwak M.-J."/>
            <person name="Kim J.F."/>
        </authorList>
    </citation>
    <scope>NUCLEOTIDE SEQUENCE [LARGE SCALE GENOMIC DNA]</scope>
    <source>
        <strain evidence="8 9">DOKDO 023</strain>
    </source>
</reference>
<evidence type="ECO:0000256" key="2">
    <source>
        <dbReference type="ARBA" id="ARBA00006679"/>
    </source>
</evidence>
<dbReference type="GO" id="GO:0005886">
    <property type="term" value="C:plasma membrane"/>
    <property type="evidence" value="ECO:0007669"/>
    <property type="project" value="UniProtKB-SubCell"/>
</dbReference>
<dbReference type="EMBL" id="LDJX01000005">
    <property type="protein sequence ID" value="KPM31224.1"/>
    <property type="molecule type" value="Genomic_DNA"/>
</dbReference>
<dbReference type="STRING" id="1300341.I595_2489"/>
<keyword evidence="6 7" id="KW-0472">Membrane</keyword>
<gene>
    <name evidence="8" type="ORF">I595_2489</name>
</gene>
<protein>
    <submittedName>
        <fullName evidence="8">DoxX family protein</fullName>
    </submittedName>
</protein>
<evidence type="ECO:0000313" key="9">
    <source>
        <dbReference type="Proteomes" id="UP000050280"/>
    </source>
</evidence>
<dbReference type="AlphaFoldDB" id="A0A0P7ATL3"/>
<keyword evidence="5 7" id="KW-1133">Transmembrane helix</keyword>
<dbReference type="Pfam" id="PF07681">
    <property type="entry name" value="DoxX"/>
    <property type="match status" value="1"/>
</dbReference>
<name>A0A0P7ATL3_9FLAO</name>
<evidence type="ECO:0000256" key="6">
    <source>
        <dbReference type="ARBA" id="ARBA00023136"/>
    </source>
</evidence>
<evidence type="ECO:0000256" key="5">
    <source>
        <dbReference type="ARBA" id="ARBA00022989"/>
    </source>
</evidence>